<comment type="caution">
    <text evidence="8">The sequence shown here is derived from an EMBL/GenBank/DDBJ whole genome shotgun (WGS) entry which is preliminary data.</text>
</comment>
<protein>
    <recommendedName>
        <fullName evidence="7">DUF202 domain-containing protein</fullName>
    </recommendedName>
</protein>
<keyword evidence="4 6" id="KW-0472">Membrane</keyword>
<evidence type="ECO:0000256" key="4">
    <source>
        <dbReference type="ARBA" id="ARBA00023136"/>
    </source>
</evidence>
<keyword evidence="3 6" id="KW-1133">Transmembrane helix</keyword>
<feature type="compositionally biased region" description="Basic and acidic residues" evidence="5">
    <location>
        <begin position="1"/>
        <end position="12"/>
    </location>
</feature>
<evidence type="ECO:0000256" key="1">
    <source>
        <dbReference type="ARBA" id="ARBA00004127"/>
    </source>
</evidence>
<dbReference type="Proteomes" id="UP001562354">
    <property type="component" value="Unassembled WGS sequence"/>
</dbReference>
<keyword evidence="9" id="KW-1185">Reference proteome</keyword>
<evidence type="ECO:0000256" key="5">
    <source>
        <dbReference type="SAM" id="MobiDB-lite"/>
    </source>
</evidence>
<evidence type="ECO:0000256" key="2">
    <source>
        <dbReference type="ARBA" id="ARBA00022692"/>
    </source>
</evidence>
<dbReference type="PANTHER" id="PTHR34187">
    <property type="entry name" value="FGR18P"/>
    <property type="match status" value="1"/>
</dbReference>
<gene>
    <name evidence="8" type="ORF">AAFC00_007012</name>
</gene>
<feature type="transmembrane region" description="Helical" evidence="6">
    <location>
        <begin position="116"/>
        <end position="138"/>
    </location>
</feature>
<dbReference type="InterPro" id="IPR003807">
    <property type="entry name" value="DUF202"/>
</dbReference>
<evidence type="ECO:0000256" key="3">
    <source>
        <dbReference type="ARBA" id="ARBA00022989"/>
    </source>
</evidence>
<keyword evidence="2 6" id="KW-0812">Transmembrane</keyword>
<sequence length="224" mass="25154">MGQQDVSEHTHDTSNPITPRTNSLRSLTSLTTVADDEREATELNPVESLPADPFSPTRSFEYDAVAEQTAAQGQRGRNDRPSPHWYDAVTRFWNRYINLAVPHAACRDHLANERTFLAYLRTSVALSMIGIVTTQLFGLQRRPVKNASHGYHAFSKPLGALFQIAAMMVTMIGAHRYWRQQMSMARGKVWAGGWELYVIMGTVTLLLMFVFALLIGIDVNEENA</sequence>
<dbReference type="RefSeq" id="XP_069199932.1">
    <property type="nucleotide sequence ID" value="XM_069348383.1"/>
</dbReference>
<dbReference type="GeneID" id="95980711"/>
<evidence type="ECO:0000313" key="8">
    <source>
        <dbReference type="EMBL" id="KAL1303657.1"/>
    </source>
</evidence>
<feature type="transmembrane region" description="Helical" evidence="6">
    <location>
        <begin position="196"/>
        <end position="217"/>
    </location>
</feature>
<evidence type="ECO:0000313" key="9">
    <source>
        <dbReference type="Proteomes" id="UP001562354"/>
    </source>
</evidence>
<dbReference type="InterPro" id="IPR052053">
    <property type="entry name" value="IM_YidH-like"/>
</dbReference>
<comment type="subcellular location">
    <subcellularLocation>
        <location evidence="1">Endomembrane system</location>
        <topology evidence="1">Multi-pass membrane protein</topology>
    </subcellularLocation>
</comment>
<name>A0ABR3PBX6_9PEZI</name>
<feature type="compositionally biased region" description="Polar residues" evidence="5">
    <location>
        <begin position="13"/>
        <end position="22"/>
    </location>
</feature>
<feature type="transmembrane region" description="Helical" evidence="6">
    <location>
        <begin position="158"/>
        <end position="175"/>
    </location>
</feature>
<feature type="domain" description="DUF202" evidence="7">
    <location>
        <begin position="107"/>
        <end position="181"/>
    </location>
</feature>
<organism evidence="8 9">
    <name type="scientific">Neodothiora populina</name>
    <dbReference type="NCBI Taxonomy" id="2781224"/>
    <lineage>
        <taxon>Eukaryota</taxon>
        <taxon>Fungi</taxon>
        <taxon>Dikarya</taxon>
        <taxon>Ascomycota</taxon>
        <taxon>Pezizomycotina</taxon>
        <taxon>Dothideomycetes</taxon>
        <taxon>Dothideomycetidae</taxon>
        <taxon>Dothideales</taxon>
        <taxon>Dothioraceae</taxon>
        <taxon>Neodothiora</taxon>
    </lineage>
</organism>
<dbReference type="PANTHER" id="PTHR34187:SF1">
    <property type="entry name" value="DUF202 DOMAIN-CONTAINING PROTEIN"/>
    <property type="match status" value="1"/>
</dbReference>
<accession>A0ABR3PBX6</accession>
<dbReference type="EMBL" id="JBFMKM010000010">
    <property type="protein sequence ID" value="KAL1303657.1"/>
    <property type="molecule type" value="Genomic_DNA"/>
</dbReference>
<evidence type="ECO:0000256" key="6">
    <source>
        <dbReference type="SAM" id="Phobius"/>
    </source>
</evidence>
<evidence type="ECO:0000259" key="7">
    <source>
        <dbReference type="Pfam" id="PF02656"/>
    </source>
</evidence>
<reference evidence="8 9" key="1">
    <citation type="submission" date="2024-07" db="EMBL/GenBank/DDBJ databases">
        <title>Draft sequence of the Neodothiora populina.</title>
        <authorList>
            <person name="Drown D.D."/>
            <person name="Schuette U.S."/>
            <person name="Buechlein A.B."/>
            <person name="Rusch D.R."/>
            <person name="Winton L.W."/>
            <person name="Adams G.A."/>
        </authorList>
    </citation>
    <scope>NUCLEOTIDE SEQUENCE [LARGE SCALE GENOMIC DNA]</scope>
    <source>
        <strain evidence="8 9">CPC 39397</strain>
    </source>
</reference>
<dbReference type="Pfam" id="PF02656">
    <property type="entry name" value="DUF202"/>
    <property type="match status" value="1"/>
</dbReference>
<proteinExistence type="predicted"/>
<feature type="region of interest" description="Disordered" evidence="5">
    <location>
        <begin position="1"/>
        <end position="27"/>
    </location>
</feature>